<dbReference type="SUPFAM" id="SSF53756">
    <property type="entry name" value="UDP-Glycosyltransferase/glycogen phosphorylase"/>
    <property type="match status" value="1"/>
</dbReference>
<dbReference type="EMBL" id="CP049075">
    <property type="protein sequence ID" value="QLI06026.1"/>
    <property type="molecule type" value="Genomic_DNA"/>
</dbReference>
<dbReference type="Pfam" id="PF20706">
    <property type="entry name" value="GT4-conflict"/>
    <property type="match status" value="1"/>
</dbReference>
<sequence length="423" mass="46918">MPKLLWVSPFNLHDTSSGAAVQARLMLQKLAQRGVSVRVLGSFCFDSMAGAKSHFPKLEEEMKESSKKSALNFNQNGIDYTYLPCASINMGEMTHDESWKLFSRFCSMLSTFRPDVCMGYGMGCLGAAIHAECRRRGIPHAYPIFNGNHPYYNFFDSDLLFTDSDANAHLYGMRDRLNLATTGIFVNKEDYVADEKDKTAEYITMINPEPRKGGGIFAKIALIAQKDPELKNEKFLCVNSRGHFSATINALKDSKGKGLEAAMFENVQMAENTRNMKGIYAMTKLLLAPSVPNFWYEGWGRVASEAVLNRIPVLVAKNGGLEQAMAGAGIALDVPKSVNEDMLALPSDDEIKPWVDALKKLLKDKKAGAMEQAFDEAEKALDIERSTDRAMEMLAPLFAKKASQNPHLFINGNLRLDISGNIK</sequence>
<reference evidence="1 2" key="1">
    <citation type="submission" date="2020-02" db="EMBL/GenBank/DDBJ databases">
        <title>Complete genome sequence of the novel Campylobacter species Candidatus Campylobacter infans.</title>
        <authorList>
            <person name="Duim B."/>
            <person name="Zomer A."/>
            <person name="van der Graaf L."/>
            <person name="Wagenaar J."/>
        </authorList>
    </citation>
    <scope>NUCLEOTIDE SEQUENCE [LARGE SCALE GENOMIC DNA]</scope>
    <source>
        <strain evidence="1 2">19S00001</strain>
    </source>
</reference>
<dbReference type="RefSeq" id="WP_179975131.1">
    <property type="nucleotide sequence ID" value="NZ_CP049075.1"/>
</dbReference>
<organism evidence="1 2">
    <name type="scientific">Candidatus Campylobacter infans</name>
    <dbReference type="NCBI Taxonomy" id="2561898"/>
    <lineage>
        <taxon>Bacteria</taxon>
        <taxon>Pseudomonadati</taxon>
        <taxon>Campylobacterota</taxon>
        <taxon>Epsilonproteobacteria</taxon>
        <taxon>Campylobacterales</taxon>
        <taxon>Campylobacteraceae</taxon>
        <taxon>Campylobacter</taxon>
    </lineage>
</organism>
<keyword evidence="1" id="KW-0808">Transferase</keyword>
<dbReference type="Gene3D" id="3.40.50.2000">
    <property type="entry name" value="Glycogen Phosphorylase B"/>
    <property type="match status" value="1"/>
</dbReference>
<proteinExistence type="predicted"/>
<dbReference type="Proteomes" id="UP000509414">
    <property type="component" value="Chromosome"/>
</dbReference>
<name>A0A7H9CIT4_9BACT</name>
<accession>A0A7H9CIT4</accession>
<evidence type="ECO:0000313" key="2">
    <source>
        <dbReference type="Proteomes" id="UP000509414"/>
    </source>
</evidence>
<evidence type="ECO:0000313" key="1">
    <source>
        <dbReference type="EMBL" id="QLI06026.1"/>
    </source>
</evidence>
<dbReference type="GO" id="GO:0016740">
    <property type="term" value="F:transferase activity"/>
    <property type="evidence" value="ECO:0007669"/>
    <property type="project" value="UniProtKB-KW"/>
</dbReference>
<gene>
    <name evidence="1" type="ORF">CINF_1549</name>
</gene>
<dbReference type="KEGG" id="cinf:CINF_1549"/>
<dbReference type="AlphaFoldDB" id="A0A7H9CIT4"/>
<protein>
    <submittedName>
        <fullName evidence="1">Glycosyltransferase, family 1</fullName>
    </submittedName>
</protein>
<keyword evidence="2" id="KW-1185">Reference proteome</keyword>